<evidence type="ECO:0000313" key="1">
    <source>
        <dbReference type="EnsemblMetazoa" id="PPA38042.1"/>
    </source>
</evidence>
<dbReference type="Proteomes" id="UP000005239">
    <property type="component" value="Unassembled WGS sequence"/>
</dbReference>
<dbReference type="Pfam" id="PF17339">
    <property type="entry name" value="PH_15"/>
    <property type="match status" value="1"/>
</dbReference>
<evidence type="ECO:0000313" key="2">
    <source>
        <dbReference type="Proteomes" id="UP000005239"/>
    </source>
</evidence>
<sequence length="128" mass="14554">MKLRDMPDQETVCAEEGVLCGLAEVEERRSFGRSSWDKQMCVLRPTGCLLIYKYYLLGKGKGVPEIGRIVHLPELHRLTISMKRVTLTVELTGKNKTVTRLRFEGELVPIWGAKLFLSVVDSSYRTLP</sequence>
<dbReference type="EnsemblMetazoa" id="PPA38042.1">
    <property type="protein sequence ID" value="PPA38042.1"/>
    <property type="gene ID" value="WBGene00276411"/>
</dbReference>
<name>A0A2A6CI13_PRIPA</name>
<accession>A0A2A6CI13</accession>
<dbReference type="InterPro" id="IPR040443">
    <property type="entry name" value="PH_15"/>
</dbReference>
<protein>
    <submittedName>
        <fullName evidence="1">PH_15 domain-containing protein</fullName>
    </submittedName>
</protein>
<accession>A0A8R1YXV5</accession>
<reference evidence="1" key="2">
    <citation type="submission" date="2022-06" db="UniProtKB">
        <authorList>
            <consortium name="EnsemblMetazoa"/>
        </authorList>
    </citation>
    <scope>IDENTIFICATION</scope>
    <source>
        <strain evidence="1">PS312</strain>
    </source>
</reference>
<organism evidence="1 2">
    <name type="scientific">Pristionchus pacificus</name>
    <name type="common">Parasitic nematode worm</name>
    <dbReference type="NCBI Taxonomy" id="54126"/>
    <lineage>
        <taxon>Eukaryota</taxon>
        <taxon>Metazoa</taxon>
        <taxon>Ecdysozoa</taxon>
        <taxon>Nematoda</taxon>
        <taxon>Chromadorea</taxon>
        <taxon>Rhabditida</taxon>
        <taxon>Rhabditina</taxon>
        <taxon>Diplogasteromorpha</taxon>
        <taxon>Diplogasteroidea</taxon>
        <taxon>Neodiplogasteridae</taxon>
        <taxon>Pristionchus</taxon>
    </lineage>
</organism>
<reference evidence="2" key="1">
    <citation type="journal article" date="2008" name="Nat. Genet.">
        <title>The Pristionchus pacificus genome provides a unique perspective on nematode lifestyle and parasitism.</title>
        <authorList>
            <person name="Dieterich C."/>
            <person name="Clifton S.W."/>
            <person name="Schuster L.N."/>
            <person name="Chinwalla A."/>
            <person name="Delehaunty K."/>
            <person name="Dinkelacker I."/>
            <person name="Fulton L."/>
            <person name="Fulton R."/>
            <person name="Godfrey J."/>
            <person name="Minx P."/>
            <person name="Mitreva M."/>
            <person name="Roeseler W."/>
            <person name="Tian H."/>
            <person name="Witte H."/>
            <person name="Yang S.P."/>
            <person name="Wilson R.K."/>
            <person name="Sommer R.J."/>
        </authorList>
    </citation>
    <scope>NUCLEOTIDE SEQUENCE [LARGE SCALE GENOMIC DNA]</scope>
    <source>
        <strain evidence="2">PS312</strain>
    </source>
</reference>
<gene>
    <name evidence="1" type="primary">WBGene00276411</name>
</gene>
<keyword evidence="2" id="KW-1185">Reference proteome</keyword>
<proteinExistence type="predicted"/>
<dbReference type="AlphaFoldDB" id="A0A2A6CI13"/>